<gene>
    <name evidence="2" type="ORF">NBG4_820005</name>
</gene>
<feature type="domain" description="Formylmethanofuran dehydrogenase subunit E" evidence="1">
    <location>
        <begin position="23"/>
        <end position="145"/>
    </location>
</feature>
<evidence type="ECO:0000313" key="2">
    <source>
        <dbReference type="EMBL" id="SPQ01974.1"/>
    </source>
</evidence>
<sequence length="207" mass="23459">MNITSEAKVITDFELLLQESARIHGHLCPGQVLGVKMSILGLREIGIADPKGKDRKSIVVFVETDRCATDAVQSVTGCSLGKRSMKFMDYGKMAASFVNIKTGKAVRVIAKEESRQIAKEYFPEIQNKYEAQLEAYKIMSDSDLFDVMEVQVKLNPEDMPGRPLQRIKCDSCGEHVQDFREIYREGRILCRPCADTGYYEHPKRNIF</sequence>
<evidence type="ECO:0000259" key="1">
    <source>
        <dbReference type="Pfam" id="PF02663"/>
    </source>
</evidence>
<dbReference type="InterPro" id="IPR053194">
    <property type="entry name" value="tRNA_methyltr_O"/>
</dbReference>
<dbReference type="OrthoDB" id="9804309at2"/>
<dbReference type="InterPro" id="IPR003814">
    <property type="entry name" value="FmdEsu_dom"/>
</dbReference>
<protein>
    <submittedName>
        <fullName evidence="2">Formylmethanofuran dehydrogenase subunit E region</fullName>
    </submittedName>
</protein>
<dbReference type="PANTHER" id="PTHR39418">
    <property type="entry name" value="DEHYDROGENASE-RELATED"/>
    <property type="match status" value="1"/>
</dbReference>
<reference evidence="3" key="1">
    <citation type="submission" date="2018-03" db="EMBL/GenBank/DDBJ databases">
        <authorList>
            <person name="Zecchin S."/>
        </authorList>
    </citation>
    <scope>NUCLEOTIDE SEQUENCE [LARGE SCALE GENOMIC DNA]</scope>
</reference>
<dbReference type="Gene3D" id="3.30.1330.130">
    <property type="match status" value="1"/>
</dbReference>
<dbReference type="PANTHER" id="PTHR39418:SF1">
    <property type="entry name" value="DEHYDROGENASE"/>
    <property type="match status" value="1"/>
</dbReference>
<dbReference type="SUPFAM" id="SSF143555">
    <property type="entry name" value="FwdE-like"/>
    <property type="match status" value="1"/>
</dbReference>
<dbReference type="AlphaFoldDB" id="A0A2U3QKN7"/>
<dbReference type="EMBL" id="OUUY01000133">
    <property type="protein sequence ID" value="SPQ01974.1"/>
    <property type="molecule type" value="Genomic_DNA"/>
</dbReference>
<dbReference type="Pfam" id="PF02663">
    <property type="entry name" value="FmdE"/>
    <property type="match status" value="1"/>
</dbReference>
<keyword evidence="3" id="KW-1185">Reference proteome</keyword>
<dbReference type="Proteomes" id="UP000245125">
    <property type="component" value="Unassembled WGS sequence"/>
</dbReference>
<proteinExistence type="predicted"/>
<accession>A0A2U3QKN7</accession>
<organism evidence="2 3">
    <name type="scientific">Candidatus Sulfobium mesophilum</name>
    <dbReference type="NCBI Taxonomy" id="2016548"/>
    <lineage>
        <taxon>Bacteria</taxon>
        <taxon>Pseudomonadati</taxon>
        <taxon>Nitrospirota</taxon>
        <taxon>Nitrospiria</taxon>
        <taxon>Nitrospirales</taxon>
        <taxon>Nitrospiraceae</taxon>
        <taxon>Candidatus Sulfobium</taxon>
    </lineage>
</organism>
<evidence type="ECO:0000313" key="3">
    <source>
        <dbReference type="Proteomes" id="UP000245125"/>
    </source>
</evidence>
<name>A0A2U3QKN7_9BACT</name>